<dbReference type="EMBL" id="SMOL01000753">
    <property type="protein sequence ID" value="KAB2599454.1"/>
    <property type="molecule type" value="Genomic_DNA"/>
</dbReference>
<keyword evidence="2" id="KW-1185">Reference proteome</keyword>
<dbReference type="AlphaFoldDB" id="A0A5N5FME9"/>
<evidence type="ECO:0000313" key="2">
    <source>
        <dbReference type="Proteomes" id="UP000327157"/>
    </source>
</evidence>
<proteinExistence type="predicted"/>
<reference evidence="2" key="2">
    <citation type="submission" date="2019-10" db="EMBL/GenBank/DDBJ databases">
        <title>A de novo genome assembly of a pear dwarfing rootstock.</title>
        <authorList>
            <person name="Wang F."/>
            <person name="Wang J."/>
            <person name="Li S."/>
            <person name="Zhang Y."/>
            <person name="Fang M."/>
            <person name="Ma L."/>
            <person name="Zhao Y."/>
            <person name="Jiang S."/>
        </authorList>
    </citation>
    <scope>NUCLEOTIDE SEQUENCE [LARGE SCALE GENOMIC DNA]</scope>
</reference>
<accession>A0A5N5FME9</accession>
<gene>
    <name evidence="1" type="ORF">D8674_009725</name>
</gene>
<dbReference type="Proteomes" id="UP000327157">
    <property type="component" value="Chromosome 13"/>
</dbReference>
<sequence>MSRVLESLIAFGKGVREANELMNNLMSDCWFIKLGSQVDLNCLSGVFLVLQV</sequence>
<protein>
    <submittedName>
        <fullName evidence="1">Uncharacterized protein</fullName>
    </submittedName>
</protein>
<reference evidence="1 2" key="3">
    <citation type="submission" date="2019-11" db="EMBL/GenBank/DDBJ databases">
        <title>A de novo genome assembly of a pear dwarfing rootstock.</title>
        <authorList>
            <person name="Wang F."/>
            <person name="Wang J."/>
            <person name="Li S."/>
            <person name="Zhang Y."/>
            <person name="Fang M."/>
            <person name="Ma L."/>
            <person name="Zhao Y."/>
            <person name="Jiang S."/>
        </authorList>
    </citation>
    <scope>NUCLEOTIDE SEQUENCE [LARGE SCALE GENOMIC DNA]</scope>
    <source>
        <strain evidence="1">S2</strain>
        <tissue evidence="1">Leaf</tissue>
    </source>
</reference>
<evidence type="ECO:0000313" key="1">
    <source>
        <dbReference type="EMBL" id="KAB2599454.1"/>
    </source>
</evidence>
<name>A0A5N5FME9_9ROSA</name>
<reference evidence="1 2" key="1">
    <citation type="submission" date="2019-09" db="EMBL/GenBank/DDBJ databases">
        <authorList>
            <person name="Ou C."/>
        </authorList>
    </citation>
    <scope>NUCLEOTIDE SEQUENCE [LARGE SCALE GENOMIC DNA]</scope>
    <source>
        <strain evidence="1">S2</strain>
        <tissue evidence="1">Leaf</tissue>
    </source>
</reference>
<organism evidence="1 2">
    <name type="scientific">Pyrus ussuriensis x Pyrus communis</name>
    <dbReference type="NCBI Taxonomy" id="2448454"/>
    <lineage>
        <taxon>Eukaryota</taxon>
        <taxon>Viridiplantae</taxon>
        <taxon>Streptophyta</taxon>
        <taxon>Embryophyta</taxon>
        <taxon>Tracheophyta</taxon>
        <taxon>Spermatophyta</taxon>
        <taxon>Magnoliopsida</taxon>
        <taxon>eudicotyledons</taxon>
        <taxon>Gunneridae</taxon>
        <taxon>Pentapetalae</taxon>
        <taxon>rosids</taxon>
        <taxon>fabids</taxon>
        <taxon>Rosales</taxon>
        <taxon>Rosaceae</taxon>
        <taxon>Amygdaloideae</taxon>
        <taxon>Maleae</taxon>
        <taxon>Pyrus</taxon>
    </lineage>
</organism>
<comment type="caution">
    <text evidence="1">The sequence shown here is derived from an EMBL/GenBank/DDBJ whole genome shotgun (WGS) entry which is preliminary data.</text>
</comment>